<protein>
    <recommendedName>
        <fullName evidence="3">histidine kinase</fullName>
        <ecNumber evidence="3">2.7.13.3</ecNumber>
    </recommendedName>
</protein>
<dbReference type="CDD" id="cd00075">
    <property type="entry name" value="HATPase"/>
    <property type="match status" value="1"/>
</dbReference>
<reference evidence="14 15" key="1">
    <citation type="submission" date="2019-10" db="EMBL/GenBank/DDBJ databases">
        <title>Whole genome shotgun sequence of Acrocarpospora macrocephala NBRC 16266.</title>
        <authorList>
            <person name="Ichikawa N."/>
            <person name="Kimura A."/>
            <person name="Kitahashi Y."/>
            <person name="Komaki H."/>
            <person name="Oguchi A."/>
        </authorList>
    </citation>
    <scope>NUCLEOTIDE SEQUENCE [LARGE SCALE GENOMIC DNA]</scope>
    <source>
        <strain evidence="14 15">NBRC 16266</strain>
    </source>
</reference>
<evidence type="ECO:0000256" key="11">
    <source>
        <dbReference type="SAM" id="Phobius"/>
    </source>
</evidence>
<dbReference type="PROSITE" id="PS50885">
    <property type="entry name" value="HAMP"/>
    <property type="match status" value="1"/>
</dbReference>
<keyword evidence="4" id="KW-0597">Phosphoprotein</keyword>
<dbReference type="GO" id="GO:0000155">
    <property type="term" value="F:phosphorelay sensor kinase activity"/>
    <property type="evidence" value="ECO:0007669"/>
    <property type="project" value="InterPro"/>
</dbReference>
<proteinExistence type="predicted"/>
<evidence type="ECO:0000256" key="8">
    <source>
        <dbReference type="ARBA" id="ARBA00022989"/>
    </source>
</evidence>
<keyword evidence="8 11" id="KW-1133">Transmembrane helix</keyword>
<dbReference type="InterPro" id="IPR050428">
    <property type="entry name" value="TCS_sensor_his_kinase"/>
</dbReference>
<keyword evidence="5" id="KW-0808">Transferase</keyword>
<feature type="domain" description="Histidine kinase" evidence="12">
    <location>
        <begin position="135"/>
        <end position="399"/>
    </location>
</feature>
<comment type="catalytic activity">
    <reaction evidence="1">
        <text>ATP + protein L-histidine = ADP + protein N-phospho-L-histidine.</text>
        <dbReference type="EC" id="2.7.13.3"/>
    </reaction>
</comment>
<name>A0A5M3WIY2_9ACTN</name>
<keyword evidence="9" id="KW-0902">Two-component regulatory system</keyword>
<evidence type="ECO:0000256" key="10">
    <source>
        <dbReference type="ARBA" id="ARBA00023136"/>
    </source>
</evidence>
<dbReference type="Pfam" id="PF00512">
    <property type="entry name" value="HisKA"/>
    <property type="match status" value="1"/>
</dbReference>
<keyword evidence="6 11" id="KW-0812">Transmembrane</keyword>
<dbReference type="SUPFAM" id="SSF47384">
    <property type="entry name" value="Homodimeric domain of signal transducing histidine kinase"/>
    <property type="match status" value="1"/>
</dbReference>
<dbReference type="Gene3D" id="6.10.340.10">
    <property type="match status" value="1"/>
</dbReference>
<dbReference type="InterPro" id="IPR003661">
    <property type="entry name" value="HisK_dim/P_dom"/>
</dbReference>
<dbReference type="SMART" id="SM00388">
    <property type="entry name" value="HisKA"/>
    <property type="match status" value="1"/>
</dbReference>
<evidence type="ECO:0000259" key="12">
    <source>
        <dbReference type="PROSITE" id="PS50109"/>
    </source>
</evidence>
<evidence type="ECO:0000259" key="13">
    <source>
        <dbReference type="PROSITE" id="PS50885"/>
    </source>
</evidence>
<comment type="caution">
    <text evidence="14">The sequence shown here is derived from an EMBL/GenBank/DDBJ whole genome shotgun (WGS) entry which is preliminary data.</text>
</comment>
<dbReference type="GO" id="GO:0005886">
    <property type="term" value="C:plasma membrane"/>
    <property type="evidence" value="ECO:0007669"/>
    <property type="project" value="UniProtKB-SubCell"/>
</dbReference>
<dbReference type="EMBL" id="BLAE01000008">
    <property type="protein sequence ID" value="GES08042.1"/>
    <property type="molecule type" value="Genomic_DNA"/>
</dbReference>
<dbReference type="SMART" id="SM00304">
    <property type="entry name" value="HAMP"/>
    <property type="match status" value="1"/>
</dbReference>
<dbReference type="Gene3D" id="1.10.287.130">
    <property type="match status" value="1"/>
</dbReference>
<dbReference type="InterPro" id="IPR036890">
    <property type="entry name" value="HATPase_C_sf"/>
</dbReference>
<accession>A0A5M3WIY2</accession>
<evidence type="ECO:0000256" key="2">
    <source>
        <dbReference type="ARBA" id="ARBA00004236"/>
    </source>
</evidence>
<dbReference type="InterPro" id="IPR004358">
    <property type="entry name" value="Sig_transdc_His_kin-like_C"/>
</dbReference>
<dbReference type="Pfam" id="PF00672">
    <property type="entry name" value="HAMP"/>
    <property type="match status" value="1"/>
</dbReference>
<dbReference type="PROSITE" id="PS50109">
    <property type="entry name" value="HIS_KIN"/>
    <property type="match status" value="1"/>
</dbReference>
<dbReference type="InterPro" id="IPR036097">
    <property type="entry name" value="HisK_dim/P_sf"/>
</dbReference>
<evidence type="ECO:0000256" key="9">
    <source>
        <dbReference type="ARBA" id="ARBA00023012"/>
    </source>
</evidence>
<comment type="subcellular location">
    <subcellularLocation>
        <location evidence="2">Cell membrane</location>
    </subcellularLocation>
</comment>
<dbReference type="CDD" id="cd00082">
    <property type="entry name" value="HisKA"/>
    <property type="match status" value="1"/>
</dbReference>
<dbReference type="PANTHER" id="PTHR45436:SF5">
    <property type="entry name" value="SENSOR HISTIDINE KINASE TRCS"/>
    <property type="match status" value="1"/>
</dbReference>
<evidence type="ECO:0000256" key="3">
    <source>
        <dbReference type="ARBA" id="ARBA00012438"/>
    </source>
</evidence>
<dbReference type="RefSeq" id="WP_170322381.1">
    <property type="nucleotide sequence ID" value="NZ_BAAAHL010000012.1"/>
</dbReference>
<feature type="transmembrane region" description="Helical" evidence="11">
    <location>
        <begin position="53"/>
        <end position="73"/>
    </location>
</feature>
<evidence type="ECO:0000256" key="5">
    <source>
        <dbReference type="ARBA" id="ARBA00022679"/>
    </source>
</evidence>
<dbReference type="AlphaFoldDB" id="A0A5M3WIY2"/>
<dbReference type="InterPro" id="IPR005467">
    <property type="entry name" value="His_kinase_dom"/>
</dbReference>
<dbReference type="EC" id="2.7.13.3" evidence="3"/>
<evidence type="ECO:0000256" key="6">
    <source>
        <dbReference type="ARBA" id="ARBA00022692"/>
    </source>
</evidence>
<feature type="domain" description="HAMP" evidence="13">
    <location>
        <begin position="74"/>
        <end position="127"/>
    </location>
</feature>
<dbReference type="InterPro" id="IPR003594">
    <property type="entry name" value="HATPase_dom"/>
</dbReference>
<evidence type="ECO:0000256" key="4">
    <source>
        <dbReference type="ARBA" id="ARBA00022553"/>
    </source>
</evidence>
<evidence type="ECO:0000313" key="14">
    <source>
        <dbReference type="EMBL" id="GES08042.1"/>
    </source>
</evidence>
<dbReference type="PANTHER" id="PTHR45436">
    <property type="entry name" value="SENSOR HISTIDINE KINASE YKOH"/>
    <property type="match status" value="1"/>
</dbReference>
<evidence type="ECO:0000256" key="1">
    <source>
        <dbReference type="ARBA" id="ARBA00000085"/>
    </source>
</evidence>
<keyword evidence="15" id="KW-1185">Reference proteome</keyword>
<gene>
    <name evidence="14" type="ORF">Amac_016370</name>
</gene>
<dbReference type="Gene3D" id="3.30.565.10">
    <property type="entry name" value="Histidine kinase-like ATPase, C-terminal domain"/>
    <property type="match status" value="1"/>
</dbReference>
<organism evidence="14 15">
    <name type="scientific">Acrocarpospora macrocephala</name>
    <dbReference type="NCBI Taxonomy" id="150177"/>
    <lineage>
        <taxon>Bacteria</taxon>
        <taxon>Bacillati</taxon>
        <taxon>Actinomycetota</taxon>
        <taxon>Actinomycetes</taxon>
        <taxon>Streptosporangiales</taxon>
        <taxon>Streptosporangiaceae</taxon>
        <taxon>Acrocarpospora</taxon>
    </lineage>
</organism>
<keyword evidence="7" id="KW-0418">Kinase</keyword>
<evidence type="ECO:0000256" key="7">
    <source>
        <dbReference type="ARBA" id="ARBA00022777"/>
    </source>
</evidence>
<dbReference type="Pfam" id="PF02518">
    <property type="entry name" value="HATPase_c"/>
    <property type="match status" value="1"/>
</dbReference>
<sequence length="399" mass="42765">MQVLPAGTPGKAWAEEGYVVVAETVATKSGMLVIHGRASLEPAERALTALRTLLIFGIPALLILVAVLTWLFMSKALVPVSGITAKLADITARDLHQRVPVPSGRDEINALACTVNATLDRLETAVGHHKRFVADAAHELRSPIATLRTRLELGERAAPELARESLTDVARLQTLAADLLLLARLDAGEPLRTQEVDLGQLATEETLRLKSALATEPTATPGQPTAEETLHRRSALATEPMAAPGQSAMEEALRRGPYRRDRGRAEAAGQPAAEEIIRPPIPIFLDIAPDVLVNASPAHLTRVITNLLSNALRHAESSITVRLTPDATLDIIDDGPGIPPEHRESIFDRFTRLDEARDRDAGGAGLGLAIARDIAHAHGGTLTVADTPETTLRLRLKPL</sequence>
<evidence type="ECO:0000313" key="15">
    <source>
        <dbReference type="Proteomes" id="UP000331127"/>
    </source>
</evidence>
<keyword evidence="10 11" id="KW-0472">Membrane</keyword>
<dbReference type="SUPFAM" id="SSF158472">
    <property type="entry name" value="HAMP domain-like"/>
    <property type="match status" value="1"/>
</dbReference>
<dbReference type="SMART" id="SM00387">
    <property type="entry name" value="HATPase_c"/>
    <property type="match status" value="1"/>
</dbReference>
<dbReference type="Proteomes" id="UP000331127">
    <property type="component" value="Unassembled WGS sequence"/>
</dbReference>
<dbReference type="SUPFAM" id="SSF55874">
    <property type="entry name" value="ATPase domain of HSP90 chaperone/DNA topoisomerase II/histidine kinase"/>
    <property type="match status" value="1"/>
</dbReference>
<dbReference type="CDD" id="cd06225">
    <property type="entry name" value="HAMP"/>
    <property type="match status" value="1"/>
</dbReference>
<dbReference type="InterPro" id="IPR003660">
    <property type="entry name" value="HAMP_dom"/>
</dbReference>
<dbReference type="PRINTS" id="PR00344">
    <property type="entry name" value="BCTRLSENSOR"/>
</dbReference>